<evidence type="ECO:0000313" key="2">
    <source>
        <dbReference type="EMBL" id="OFC68943.1"/>
    </source>
</evidence>
<dbReference type="NCBIfam" id="TIGR03585">
    <property type="entry name" value="PseH"/>
    <property type="match status" value="1"/>
</dbReference>
<dbReference type="STRING" id="1656094.BFC18_19560"/>
<proteinExistence type="predicted"/>
<dbReference type="Proteomes" id="UP000175691">
    <property type="component" value="Unassembled WGS sequence"/>
</dbReference>
<dbReference type="Pfam" id="PF13302">
    <property type="entry name" value="Acetyltransf_3"/>
    <property type="match status" value="1"/>
</dbReference>
<dbReference type="Gene3D" id="3.40.630.30">
    <property type="match status" value="1"/>
</dbReference>
<comment type="caution">
    <text evidence="2">The sequence shown here is derived from an EMBL/GenBank/DDBJ whole genome shotgun (WGS) entry which is preliminary data.</text>
</comment>
<dbReference type="GO" id="GO:0016747">
    <property type="term" value="F:acyltransferase activity, transferring groups other than amino-acyl groups"/>
    <property type="evidence" value="ECO:0007669"/>
    <property type="project" value="InterPro"/>
</dbReference>
<feature type="domain" description="N-acetyltransferase" evidence="1">
    <location>
        <begin position="16"/>
        <end position="136"/>
    </location>
</feature>
<name>A0A1E7Z5W5_9ALTE</name>
<sequence length="217" mass="25392">MERKYPSSHFSLLNHTQLERVLAWRNKPHIRQNMHQQDTITLHQHLAWFENLTNDPTRVFFVMEQNERPIGVLNFTLKSENPLTLEWGCYLGEDDVWPGSGLLLEIAALEFAFTRTSAERLYAEVLSFNTSVLKLHKLFNYTPLEDGDTITRSGISHTVKRFEYTRMKWLTSKDELLARLPKQIAQAAHNISFENEIEFFKRDAPSPTAKRDNEQDD</sequence>
<gene>
    <name evidence="2" type="ORF">BFC18_19560</name>
</gene>
<dbReference type="RefSeq" id="WP_070127048.1">
    <property type="nucleotide sequence ID" value="NZ_MDHN01000041.1"/>
</dbReference>
<dbReference type="InterPro" id="IPR020036">
    <property type="entry name" value="PseH"/>
</dbReference>
<reference evidence="2 3" key="1">
    <citation type="submission" date="2016-08" db="EMBL/GenBank/DDBJ databases">
        <authorList>
            <person name="Seilhamer J.J."/>
        </authorList>
    </citation>
    <scope>NUCLEOTIDE SEQUENCE [LARGE SCALE GENOMIC DNA]</scope>
    <source>
        <strain evidence="2 3">KCTC 42603</strain>
    </source>
</reference>
<keyword evidence="2" id="KW-0808">Transferase</keyword>
<accession>A0A1E7Z5W5</accession>
<organism evidence="2 3">
    <name type="scientific">Alteromonas confluentis</name>
    <dbReference type="NCBI Taxonomy" id="1656094"/>
    <lineage>
        <taxon>Bacteria</taxon>
        <taxon>Pseudomonadati</taxon>
        <taxon>Pseudomonadota</taxon>
        <taxon>Gammaproteobacteria</taxon>
        <taxon>Alteromonadales</taxon>
        <taxon>Alteromonadaceae</taxon>
        <taxon>Alteromonas/Salinimonas group</taxon>
        <taxon>Alteromonas</taxon>
    </lineage>
</organism>
<dbReference type="InterPro" id="IPR016181">
    <property type="entry name" value="Acyl_CoA_acyltransferase"/>
</dbReference>
<dbReference type="OrthoDB" id="5358891at2"/>
<dbReference type="InterPro" id="IPR000182">
    <property type="entry name" value="GNAT_dom"/>
</dbReference>
<protein>
    <submittedName>
        <fullName evidence="2">UDP-4-amino-4, 6-dideoxy-N-acetyl-beta-L-altrosamine N-acetyltransferase</fullName>
    </submittedName>
</protein>
<dbReference type="SUPFAM" id="SSF55729">
    <property type="entry name" value="Acyl-CoA N-acyltransferases (Nat)"/>
    <property type="match status" value="1"/>
</dbReference>
<dbReference type="EMBL" id="MDHN01000041">
    <property type="protein sequence ID" value="OFC68943.1"/>
    <property type="molecule type" value="Genomic_DNA"/>
</dbReference>
<keyword evidence="3" id="KW-1185">Reference proteome</keyword>
<dbReference type="AlphaFoldDB" id="A0A1E7Z5W5"/>
<evidence type="ECO:0000259" key="1">
    <source>
        <dbReference type="Pfam" id="PF13302"/>
    </source>
</evidence>
<evidence type="ECO:0000313" key="3">
    <source>
        <dbReference type="Proteomes" id="UP000175691"/>
    </source>
</evidence>